<evidence type="ECO:0000259" key="4">
    <source>
        <dbReference type="Pfam" id="PF00582"/>
    </source>
</evidence>
<evidence type="ECO:0000313" key="8">
    <source>
        <dbReference type="Proteomes" id="UP000467201"/>
    </source>
</evidence>
<keyword evidence="7" id="KW-1185">Reference proteome</keyword>
<protein>
    <submittedName>
        <fullName evidence="6">Universal stress protein</fullName>
    </submittedName>
</protein>
<proteinExistence type="inferred from homology"/>
<evidence type="ECO:0000313" key="7">
    <source>
        <dbReference type="Proteomes" id="UP000193564"/>
    </source>
</evidence>
<dbReference type="PRINTS" id="PR01438">
    <property type="entry name" value="UNVRSLSTRESS"/>
</dbReference>
<dbReference type="Pfam" id="PF00582">
    <property type="entry name" value="Usp"/>
    <property type="match status" value="2"/>
</dbReference>
<comment type="similarity">
    <text evidence="1">Belongs to the universal stress protein A family.</text>
</comment>
<evidence type="ECO:0000256" key="2">
    <source>
        <dbReference type="ARBA" id="ARBA00022741"/>
    </source>
</evidence>
<dbReference type="EMBL" id="AP022605">
    <property type="protein sequence ID" value="BBZ06530.1"/>
    <property type="molecule type" value="Genomic_DNA"/>
</dbReference>
<gene>
    <name evidence="6" type="ORF">AWC01_16175</name>
    <name evidence="5" type="ORF">MDOR_06990</name>
</gene>
<keyword evidence="3" id="KW-0067">ATP-binding</keyword>
<keyword evidence="2" id="KW-0547">Nucleotide-binding</keyword>
<evidence type="ECO:0000313" key="6">
    <source>
        <dbReference type="EMBL" id="ORV37483.1"/>
    </source>
</evidence>
<dbReference type="PANTHER" id="PTHR46268:SF27">
    <property type="entry name" value="UNIVERSAL STRESS PROTEIN RV2623"/>
    <property type="match status" value="1"/>
</dbReference>
<dbReference type="InterPro" id="IPR006015">
    <property type="entry name" value="Universal_stress_UspA"/>
</dbReference>
<dbReference type="GO" id="GO:0005524">
    <property type="term" value="F:ATP binding"/>
    <property type="evidence" value="ECO:0007669"/>
    <property type="project" value="UniProtKB-KW"/>
</dbReference>
<dbReference type="AlphaFoldDB" id="A0A1X1SZY4"/>
<reference evidence="6 7" key="1">
    <citation type="submission" date="2016-01" db="EMBL/GenBank/DDBJ databases">
        <title>The new phylogeny of the genus Mycobacterium.</title>
        <authorList>
            <person name="Tarcisio F."/>
            <person name="Conor M."/>
            <person name="Antonella G."/>
            <person name="Elisabetta G."/>
            <person name="Giulia F.S."/>
            <person name="Sara T."/>
            <person name="Anna F."/>
            <person name="Clotilde B."/>
            <person name="Roberto B."/>
            <person name="Veronica D.S."/>
            <person name="Fabio R."/>
            <person name="Monica P."/>
            <person name="Olivier J."/>
            <person name="Enrico T."/>
            <person name="Nicola S."/>
        </authorList>
    </citation>
    <scope>NUCLEOTIDE SEQUENCE [LARGE SCALE GENOMIC DNA]</scope>
    <source>
        <strain evidence="6 7">DSM 44339</strain>
    </source>
</reference>
<reference evidence="5 8" key="2">
    <citation type="journal article" date="2019" name="Emerg. Microbes Infect.">
        <title>Comprehensive subspecies identification of 175 nontuberculous mycobacteria species based on 7547 genomic profiles.</title>
        <authorList>
            <person name="Matsumoto Y."/>
            <person name="Kinjo T."/>
            <person name="Motooka D."/>
            <person name="Nabeya D."/>
            <person name="Jung N."/>
            <person name="Uechi K."/>
            <person name="Horii T."/>
            <person name="Iida T."/>
            <person name="Fujita J."/>
            <person name="Nakamura S."/>
        </authorList>
    </citation>
    <scope>NUCLEOTIDE SEQUENCE [LARGE SCALE GENOMIC DNA]</scope>
    <source>
        <strain evidence="5 8">JCM 12405</strain>
    </source>
</reference>
<feature type="domain" description="UspA" evidence="4">
    <location>
        <begin position="161"/>
        <end position="292"/>
    </location>
</feature>
<dbReference type="Proteomes" id="UP000467201">
    <property type="component" value="Chromosome"/>
</dbReference>
<dbReference type="InterPro" id="IPR006016">
    <property type="entry name" value="UspA"/>
</dbReference>
<dbReference type="STRING" id="126673.AWC01_16175"/>
<dbReference type="Proteomes" id="UP000193564">
    <property type="component" value="Unassembled WGS sequence"/>
</dbReference>
<name>A0A1X1SZY4_9MYCO</name>
<dbReference type="KEGG" id="mdr:MDOR_06990"/>
<evidence type="ECO:0000256" key="3">
    <source>
        <dbReference type="ARBA" id="ARBA00022840"/>
    </source>
</evidence>
<evidence type="ECO:0000313" key="5">
    <source>
        <dbReference type="EMBL" id="BBZ06530.1"/>
    </source>
</evidence>
<organism evidence="6 7">
    <name type="scientific">Mycolicibacterium doricum</name>
    <dbReference type="NCBI Taxonomy" id="126673"/>
    <lineage>
        <taxon>Bacteria</taxon>
        <taxon>Bacillati</taxon>
        <taxon>Actinomycetota</taxon>
        <taxon>Actinomycetes</taxon>
        <taxon>Mycobacteriales</taxon>
        <taxon>Mycobacteriaceae</taxon>
        <taxon>Mycolicibacterium</taxon>
    </lineage>
</organism>
<dbReference type="InterPro" id="IPR014729">
    <property type="entry name" value="Rossmann-like_a/b/a_fold"/>
</dbReference>
<feature type="domain" description="UspA" evidence="4">
    <location>
        <begin position="10"/>
        <end position="148"/>
    </location>
</feature>
<dbReference type="Gene3D" id="3.40.50.620">
    <property type="entry name" value="HUPs"/>
    <property type="match status" value="2"/>
</dbReference>
<evidence type="ECO:0000256" key="1">
    <source>
        <dbReference type="ARBA" id="ARBA00008791"/>
    </source>
</evidence>
<dbReference type="EMBL" id="LQOS01000049">
    <property type="protein sequence ID" value="ORV37483.1"/>
    <property type="molecule type" value="Genomic_DNA"/>
</dbReference>
<dbReference type="RefSeq" id="WP_085192458.1">
    <property type="nucleotide sequence ID" value="NZ_AP022605.1"/>
</dbReference>
<accession>A0A1X1SZY4</accession>
<dbReference type="SUPFAM" id="SSF52402">
    <property type="entry name" value="Adenine nucleotide alpha hydrolases-like"/>
    <property type="match status" value="2"/>
</dbReference>
<sequence length="294" mass="30990">MPGSTRRNGIVVGVDGSPESEVAVRWAARKAQTSGRPVTLVNVVTPMAVSWPTIMLQDQISAYERDYAEDVLGRARKALLAEFGPGPTPEVRSKVLFAGAVEALVDASKDAQMVVVGARGLGAVRRVLLGSVSAGLIHHAHCPVAVVRSRGGRLPAADAPVIVGIDGSPTSEAATALAFDEAAQRGAELVAVHVWIDVVALPGAGMDWHESRDQAEETLAERLAGWQERYPEVRVRRVVEYDSPARRLVEHSADAQLVVVGSHGRGGFAGMLLGSVSSAVVQAVDVPVIVVRSQ</sequence>
<dbReference type="PANTHER" id="PTHR46268">
    <property type="entry name" value="STRESS RESPONSE PROTEIN NHAX"/>
    <property type="match status" value="1"/>
</dbReference>
<dbReference type="OrthoDB" id="3174546at2"/>
<reference evidence="5" key="3">
    <citation type="submission" date="2020-02" db="EMBL/GenBank/DDBJ databases">
        <authorList>
            <person name="Matsumoto Y."/>
            <person name="Motooka D."/>
            <person name="Nakamura S."/>
        </authorList>
    </citation>
    <scope>NUCLEOTIDE SEQUENCE</scope>
    <source>
        <strain evidence="5">JCM 12405</strain>
    </source>
</reference>
<dbReference type="CDD" id="cd23944">
    <property type="entry name" value="USP_Rv2623_repeat1"/>
    <property type="match status" value="1"/>
</dbReference>